<evidence type="ECO:0000256" key="2">
    <source>
        <dbReference type="ARBA" id="ARBA00022803"/>
    </source>
</evidence>
<dbReference type="PANTHER" id="PTHR44227:SF3">
    <property type="entry name" value="PROTEIN O-MANNOSYL-TRANSFERASE TMTC4"/>
    <property type="match status" value="1"/>
</dbReference>
<sequence>MLRHPAFFVKALMKTHLSLRTSILFLIFIVLGINYPVLFAPLNSVDDIDMYGYFLNADGLTLRDIFTPSGGQYYRPLLALTFYLDQKLWGLEQSFMHLDNVLFHLVNVLLIFAIAHKLWTLYEGRDSLAPLAVALLFALHPLNVESVAWVSGRTDLIAGIFIFLAVYLMFFVDKRPLPLGYSIAVAGSILLACLAKETAVFFLPAAFIFPFFSLNKNSDTPKVAASVRNGWLHCLVLLASGIGYVLVRTGAFSTSDEGVATIAASLGGGEKVGLLENGRLIVKAAGFYLKKLFLPFPLNFGIIHVSDFYILLGFLLVPLCIWWLYRRDLPSYFFVCSVSVGISAMMIPVLRMTWTPIAERYMYLPSAFFLLATTLLVDRRIALYPRKNIVIVCVVAICVVAAYGTASRNLVWQDNLTLYQDTVRKSPDFIPGQNELANALVGHGRLDEARAILNSMELSDDLNNVQIGHVNRAMMLTEQGDFEGARRFLKKVLEKPGRHKVMILGKLIKVYDKELMVVGKDSGKLLSDMAPLLEQLRTLTGDPFYSYRLGLVYLQLHDNAKARSAFLDAAKRAPVNAHYRDAARRLAEKFDDCVQNEETW</sequence>
<reference evidence="4 5" key="1">
    <citation type="submission" date="2015-01" db="EMBL/GenBank/DDBJ databases">
        <title>Genome sequence of the anaerobic bacterium Geobacter soli GSS01, a dissimilatory Fe(III) reducer from soil.</title>
        <authorList>
            <person name="Yang G."/>
            <person name="Zhou S."/>
        </authorList>
    </citation>
    <scope>NUCLEOTIDE SEQUENCE [LARGE SCALE GENOMIC DNA]</scope>
    <source>
        <strain evidence="4 5">GSS01</strain>
    </source>
</reference>
<name>A0A0C1U426_9BACT</name>
<evidence type="ECO:0000313" key="5">
    <source>
        <dbReference type="Proteomes" id="UP000031433"/>
    </source>
</evidence>
<evidence type="ECO:0000256" key="3">
    <source>
        <dbReference type="SAM" id="Phobius"/>
    </source>
</evidence>
<keyword evidence="3" id="KW-1133">Transmembrane helix</keyword>
<evidence type="ECO:0000256" key="1">
    <source>
        <dbReference type="ARBA" id="ARBA00022737"/>
    </source>
</evidence>
<protein>
    <recommendedName>
        <fullName evidence="6">Glycosyltransferase RgtA/B/C/D-like domain-containing protein</fullName>
    </recommendedName>
</protein>
<feature type="transmembrane region" description="Helical" evidence="3">
    <location>
        <begin position="332"/>
        <end position="354"/>
    </location>
</feature>
<feature type="transmembrane region" description="Helical" evidence="3">
    <location>
        <begin position="360"/>
        <end position="377"/>
    </location>
</feature>
<accession>A0A0C1U426</accession>
<organism evidence="4 5">
    <name type="scientific">Geobacter soli</name>
    <dbReference type="NCBI Taxonomy" id="1510391"/>
    <lineage>
        <taxon>Bacteria</taxon>
        <taxon>Pseudomonadati</taxon>
        <taxon>Thermodesulfobacteriota</taxon>
        <taxon>Desulfuromonadia</taxon>
        <taxon>Geobacterales</taxon>
        <taxon>Geobacteraceae</taxon>
        <taxon>Geobacter</taxon>
    </lineage>
</organism>
<gene>
    <name evidence="4" type="ORF">SE37_07690</name>
</gene>
<keyword evidence="3" id="KW-0812">Transmembrane</keyword>
<feature type="transmembrane region" description="Helical" evidence="3">
    <location>
        <begin position="308"/>
        <end position="325"/>
    </location>
</feature>
<keyword evidence="3" id="KW-0472">Membrane</keyword>
<evidence type="ECO:0000313" key="4">
    <source>
        <dbReference type="EMBL" id="KIE42515.1"/>
    </source>
</evidence>
<keyword evidence="1" id="KW-0677">Repeat</keyword>
<feature type="transmembrane region" description="Helical" evidence="3">
    <location>
        <begin position="101"/>
        <end position="119"/>
    </location>
</feature>
<feature type="transmembrane region" description="Helical" evidence="3">
    <location>
        <begin position="389"/>
        <end position="406"/>
    </location>
</feature>
<dbReference type="AlphaFoldDB" id="A0A0C1U426"/>
<keyword evidence="5" id="KW-1185">Reference proteome</keyword>
<feature type="transmembrane region" description="Helical" evidence="3">
    <location>
        <begin position="230"/>
        <end position="247"/>
    </location>
</feature>
<dbReference type="PANTHER" id="PTHR44227">
    <property type="match status" value="1"/>
</dbReference>
<dbReference type="SUPFAM" id="SSF48452">
    <property type="entry name" value="TPR-like"/>
    <property type="match status" value="1"/>
</dbReference>
<feature type="transmembrane region" description="Helical" evidence="3">
    <location>
        <begin position="184"/>
        <end position="210"/>
    </location>
</feature>
<dbReference type="EMBL" id="JXBL01000001">
    <property type="protein sequence ID" value="KIE42515.1"/>
    <property type="molecule type" value="Genomic_DNA"/>
</dbReference>
<dbReference type="InterPro" id="IPR011990">
    <property type="entry name" value="TPR-like_helical_dom_sf"/>
</dbReference>
<dbReference type="Proteomes" id="UP000031433">
    <property type="component" value="Unassembled WGS sequence"/>
</dbReference>
<proteinExistence type="predicted"/>
<dbReference type="InterPro" id="IPR052346">
    <property type="entry name" value="O-mannosyl-transferase_TMTC"/>
</dbReference>
<keyword evidence="2" id="KW-0802">TPR repeat</keyword>
<feature type="transmembrane region" description="Helical" evidence="3">
    <location>
        <begin position="131"/>
        <end position="150"/>
    </location>
</feature>
<feature type="transmembrane region" description="Helical" evidence="3">
    <location>
        <begin position="21"/>
        <end position="42"/>
    </location>
</feature>
<dbReference type="Gene3D" id="1.25.40.10">
    <property type="entry name" value="Tetratricopeptide repeat domain"/>
    <property type="match status" value="1"/>
</dbReference>
<comment type="caution">
    <text evidence="4">The sequence shown here is derived from an EMBL/GenBank/DDBJ whole genome shotgun (WGS) entry which is preliminary data.</text>
</comment>
<feature type="transmembrane region" description="Helical" evidence="3">
    <location>
        <begin position="156"/>
        <end position="172"/>
    </location>
</feature>
<evidence type="ECO:0008006" key="6">
    <source>
        <dbReference type="Google" id="ProtNLM"/>
    </source>
</evidence>